<accession>A0A553N6Z9</accession>
<dbReference type="SMART" id="SM01100">
    <property type="entry name" value="CRAL_TRIO_N"/>
    <property type="match status" value="1"/>
</dbReference>
<dbReference type="GO" id="GO:1902936">
    <property type="term" value="F:phosphatidylinositol bisphosphate binding"/>
    <property type="evidence" value="ECO:0007669"/>
    <property type="project" value="TreeGrafter"/>
</dbReference>
<dbReference type="OMA" id="MKCIQNS"/>
<dbReference type="PANTHER" id="PTHR10174:SF208">
    <property type="entry name" value="CRAL-TRIO DOMAIN-CONTAINING PROTEIN DDB_G0278031"/>
    <property type="match status" value="1"/>
</dbReference>
<feature type="domain" description="CRAL-TRIO" evidence="2">
    <location>
        <begin position="93"/>
        <end position="257"/>
    </location>
</feature>
<keyword evidence="4" id="KW-1185">Reference proteome</keyword>
<dbReference type="InterPro" id="IPR036273">
    <property type="entry name" value="CRAL/TRIO_N_dom_sf"/>
</dbReference>
<dbReference type="PRINTS" id="PR00180">
    <property type="entry name" value="CRETINALDHBP"/>
</dbReference>
<organism evidence="3 4">
    <name type="scientific">Tigriopus californicus</name>
    <name type="common">Marine copepod</name>
    <dbReference type="NCBI Taxonomy" id="6832"/>
    <lineage>
        <taxon>Eukaryota</taxon>
        <taxon>Metazoa</taxon>
        <taxon>Ecdysozoa</taxon>
        <taxon>Arthropoda</taxon>
        <taxon>Crustacea</taxon>
        <taxon>Multicrustacea</taxon>
        <taxon>Hexanauplia</taxon>
        <taxon>Copepoda</taxon>
        <taxon>Harpacticoida</taxon>
        <taxon>Harpacticidae</taxon>
        <taxon>Tigriopus</taxon>
    </lineage>
</organism>
<reference evidence="3 4" key="1">
    <citation type="journal article" date="2018" name="Nat. Ecol. Evol.">
        <title>Genomic signatures of mitonuclear coevolution across populations of Tigriopus californicus.</title>
        <authorList>
            <person name="Barreto F.S."/>
            <person name="Watson E.T."/>
            <person name="Lima T.G."/>
            <person name="Willett C.S."/>
            <person name="Edmands S."/>
            <person name="Li W."/>
            <person name="Burton R.S."/>
        </authorList>
    </citation>
    <scope>NUCLEOTIDE SEQUENCE [LARGE SCALE GENOMIC DNA]</scope>
    <source>
        <strain evidence="3 4">San Diego</strain>
    </source>
</reference>
<dbReference type="GO" id="GO:0016020">
    <property type="term" value="C:membrane"/>
    <property type="evidence" value="ECO:0007669"/>
    <property type="project" value="TreeGrafter"/>
</dbReference>
<dbReference type="InterPro" id="IPR001251">
    <property type="entry name" value="CRAL-TRIO_dom"/>
</dbReference>
<dbReference type="SUPFAM" id="SSF46938">
    <property type="entry name" value="CRAL/TRIO N-terminal domain"/>
    <property type="match status" value="1"/>
</dbReference>
<evidence type="ECO:0000313" key="4">
    <source>
        <dbReference type="Proteomes" id="UP000318571"/>
    </source>
</evidence>
<dbReference type="InterPro" id="IPR011074">
    <property type="entry name" value="CRAL/TRIO_N_dom"/>
</dbReference>
<dbReference type="Gene3D" id="1.10.8.20">
    <property type="entry name" value="N-terminal domain of phosphatidylinositol transfer protein sec14p"/>
    <property type="match status" value="1"/>
</dbReference>
<dbReference type="SUPFAM" id="SSF52087">
    <property type="entry name" value="CRAL/TRIO domain"/>
    <property type="match status" value="1"/>
</dbReference>
<evidence type="ECO:0000256" key="1">
    <source>
        <dbReference type="SAM" id="MobiDB-lite"/>
    </source>
</evidence>
<sequence>MGEDKCERLDPVTVKQAAEELNETSKTRKNALKELRHWLKAQRHLQNVRTDHSFLVRFLRFQKFNLESTKTVFDKYIHMRQHHSEWFQNLDIQEPKMRDIMSSGYLIVLPERDANGRRVIFSRACSVDVSKFTACDIMRAHILTYEALLTDEETQVKGITYVFDERNINLSHISIWSPSDISKAFSCCEKAMPIRHQEIHFVHLPWTMSLVFAFGKSLLSKKLSERFQTHSNFEKLSKEFDSSILPEGYGGTVSLEDMTNSWIQELEDCREEILDLDRMKYGLKKGSEAKRKTSVNSAQKKNKPENSGILNMVKSVRKMENRTSESA</sequence>
<protein>
    <recommendedName>
        <fullName evidence="2">CRAL-TRIO domain-containing protein</fullName>
    </recommendedName>
</protein>
<name>A0A553N6Z9_TIGCA</name>
<dbReference type="OrthoDB" id="1434354at2759"/>
<feature type="compositionally biased region" description="Basic and acidic residues" evidence="1">
    <location>
        <begin position="317"/>
        <end position="327"/>
    </location>
</feature>
<dbReference type="Proteomes" id="UP000318571">
    <property type="component" value="Chromosome 8"/>
</dbReference>
<proteinExistence type="predicted"/>
<dbReference type="AlphaFoldDB" id="A0A553N6Z9"/>
<comment type="caution">
    <text evidence="3">The sequence shown here is derived from an EMBL/GenBank/DDBJ whole genome shotgun (WGS) entry which is preliminary data.</text>
</comment>
<dbReference type="STRING" id="6832.A0A553N6Z9"/>
<dbReference type="EMBL" id="VCGU01000459">
    <property type="protein sequence ID" value="TRY61207.1"/>
    <property type="molecule type" value="Genomic_DNA"/>
</dbReference>
<dbReference type="InterPro" id="IPR036865">
    <property type="entry name" value="CRAL-TRIO_dom_sf"/>
</dbReference>
<gene>
    <name evidence="3" type="ORF">TCAL_03680</name>
</gene>
<evidence type="ECO:0000259" key="2">
    <source>
        <dbReference type="PROSITE" id="PS50191"/>
    </source>
</evidence>
<dbReference type="CDD" id="cd00170">
    <property type="entry name" value="SEC14"/>
    <property type="match status" value="1"/>
</dbReference>
<evidence type="ECO:0000313" key="3">
    <source>
        <dbReference type="EMBL" id="TRY61207.1"/>
    </source>
</evidence>
<dbReference type="Gene3D" id="3.40.525.10">
    <property type="entry name" value="CRAL-TRIO lipid binding domain"/>
    <property type="match status" value="1"/>
</dbReference>
<dbReference type="Pfam" id="PF00650">
    <property type="entry name" value="CRAL_TRIO"/>
    <property type="match status" value="1"/>
</dbReference>
<feature type="region of interest" description="Disordered" evidence="1">
    <location>
        <begin position="286"/>
        <end position="327"/>
    </location>
</feature>
<dbReference type="PANTHER" id="PTHR10174">
    <property type="entry name" value="ALPHA-TOCOPHEROL TRANSFER PROTEIN-RELATED"/>
    <property type="match status" value="1"/>
</dbReference>
<dbReference type="PROSITE" id="PS50191">
    <property type="entry name" value="CRAL_TRIO"/>
    <property type="match status" value="1"/>
</dbReference>
<dbReference type="SMART" id="SM00516">
    <property type="entry name" value="SEC14"/>
    <property type="match status" value="1"/>
</dbReference>